<comment type="caution">
    <text evidence="1">The sequence shown here is derived from an EMBL/GenBank/DDBJ whole genome shotgun (WGS) entry which is preliminary data.</text>
</comment>
<accession>A0A124GP46</accession>
<sequence length="44" mass="4894">MSCTNQYLSLQASKVISAPPRHVRPVPPSTVLSMPPPFPAQEWF</sequence>
<name>A0A124GP46_PICGL</name>
<gene>
    <name evidence="1" type="ORF">ABT39_MTgene656</name>
</gene>
<geneLocation type="mitochondrion" evidence="1"/>
<organism evidence="1">
    <name type="scientific">Picea glauca</name>
    <name type="common">White spruce</name>
    <name type="synonym">Pinus glauca</name>
    <dbReference type="NCBI Taxonomy" id="3330"/>
    <lineage>
        <taxon>Eukaryota</taxon>
        <taxon>Viridiplantae</taxon>
        <taxon>Streptophyta</taxon>
        <taxon>Embryophyta</taxon>
        <taxon>Tracheophyta</taxon>
        <taxon>Spermatophyta</taxon>
        <taxon>Pinopsida</taxon>
        <taxon>Pinidae</taxon>
        <taxon>Conifers I</taxon>
        <taxon>Pinales</taxon>
        <taxon>Pinaceae</taxon>
        <taxon>Picea</taxon>
    </lineage>
</organism>
<reference evidence="1" key="1">
    <citation type="journal article" date="2015" name="Genome Biol. Evol.">
        <title>Organellar Genomes of White Spruce (Picea glauca): Assembly and Annotation.</title>
        <authorList>
            <person name="Jackman S.D."/>
            <person name="Warren R.L."/>
            <person name="Gibb E.A."/>
            <person name="Vandervalk B.P."/>
            <person name="Mohamadi H."/>
            <person name="Chu J."/>
            <person name="Raymond A."/>
            <person name="Pleasance S."/>
            <person name="Coope R."/>
            <person name="Wildung M.R."/>
            <person name="Ritland C.E."/>
            <person name="Bousquet J."/>
            <person name="Jones S.J."/>
            <person name="Bohlmann J."/>
            <person name="Birol I."/>
        </authorList>
    </citation>
    <scope>NUCLEOTIDE SEQUENCE [LARGE SCALE GENOMIC DNA]</scope>
    <source>
        <tissue evidence="1">Flushing bud</tissue>
    </source>
</reference>
<dbReference type="AlphaFoldDB" id="A0A124GP46"/>
<protein>
    <submittedName>
        <fullName evidence="1">Uncharacterized protein</fullName>
    </submittedName>
</protein>
<evidence type="ECO:0000313" key="1">
    <source>
        <dbReference type="EMBL" id="KUM50812.1"/>
    </source>
</evidence>
<proteinExistence type="predicted"/>
<keyword evidence="1" id="KW-0496">Mitochondrion</keyword>
<dbReference type="EMBL" id="LKAM01000001">
    <property type="protein sequence ID" value="KUM50812.1"/>
    <property type="molecule type" value="Genomic_DNA"/>
</dbReference>